<gene>
    <name evidence="1" type="ORF">BU25DRAFT_49389</name>
</gene>
<proteinExistence type="predicted"/>
<keyword evidence="2" id="KW-1185">Reference proteome</keyword>
<evidence type="ECO:0000313" key="2">
    <source>
        <dbReference type="Proteomes" id="UP000799754"/>
    </source>
</evidence>
<accession>A0ACB6S303</accession>
<dbReference type="Proteomes" id="UP000799754">
    <property type="component" value="Unassembled WGS sequence"/>
</dbReference>
<evidence type="ECO:0000313" key="1">
    <source>
        <dbReference type="EMBL" id="KAF2627517.1"/>
    </source>
</evidence>
<sequence length="157" mass="17469">MAPWSLHWSLVEHEKQLSNGEIHHIDVLWQLQHVNRVGCNIDGNKGCPCIGSAHGLGQLHTAWRRVKRDDGLQNPSRCGLSQANTEIEHGKARSFPANPSLRNEADAGTHICRVTSDNHYSICLVDSSITRLPTICIHPGCMFMRVDVACCRPNKTD</sequence>
<comment type="caution">
    <text evidence="1">The sequence shown here is derived from an EMBL/GenBank/DDBJ whole genome shotgun (WGS) entry which is preliminary data.</text>
</comment>
<name>A0ACB6S303_9PLEO</name>
<reference evidence="1" key="1">
    <citation type="journal article" date="2020" name="Stud. Mycol.">
        <title>101 Dothideomycetes genomes: a test case for predicting lifestyles and emergence of pathogens.</title>
        <authorList>
            <person name="Haridas S."/>
            <person name="Albert R."/>
            <person name="Binder M."/>
            <person name="Bloem J."/>
            <person name="Labutti K."/>
            <person name="Salamov A."/>
            <person name="Andreopoulos B."/>
            <person name="Baker S."/>
            <person name="Barry K."/>
            <person name="Bills G."/>
            <person name="Bluhm B."/>
            <person name="Cannon C."/>
            <person name="Castanera R."/>
            <person name="Culley D."/>
            <person name="Daum C."/>
            <person name="Ezra D."/>
            <person name="Gonzalez J."/>
            <person name="Henrissat B."/>
            <person name="Kuo A."/>
            <person name="Liang C."/>
            <person name="Lipzen A."/>
            <person name="Lutzoni F."/>
            <person name="Magnuson J."/>
            <person name="Mondo S."/>
            <person name="Nolan M."/>
            <person name="Ohm R."/>
            <person name="Pangilinan J."/>
            <person name="Park H.-J."/>
            <person name="Ramirez L."/>
            <person name="Alfaro M."/>
            <person name="Sun H."/>
            <person name="Tritt A."/>
            <person name="Yoshinaga Y."/>
            <person name="Zwiers L.-H."/>
            <person name="Turgeon B."/>
            <person name="Goodwin S."/>
            <person name="Spatafora J."/>
            <person name="Crous P."/>
            <person name="Grigoriev I."/>
        </authorList>
    </citation>
    <scope>NUCLEOTIDE SEQUENCE</scope>
    <source>
        <strain evidence="1">CBS 525.71</strain>
    </source>
</reference>
<dbReference type="EMBL" id="MU006716">
    <property type="protein sequence ID" value="KAF2627517.1"/>
    <property type="molecule type" value="Genomic_DNA"/>
</dbReference>
<protein>
    <submittedName>
        <fullName evidence="1">Uncharacterized protein</fullName>
    </submittedName>
</protein>
<organism evidence="1 2">
    <name type="scientific">Macroventuria anomochaeta</name>
    <dbReference type="NCBI Taxonomy" id="301207"/>
    <lineage>
        <taxon>Eukaryota</taxon>
        <taxon>Fungi</taxon>
        <taxon>Dikarya</taxon>
        <taxon>Ascomycota</taxon>
        <taxon>Pezizomycotina</taxon>
        <taxon>Dothideomycetes</taxon>
        <taxon>Pleosporomycetidae</taxon>
        <taxon>Pleosporales</taxon>
        <taxon>Pleosporineae</taxon>
        <taxon>Didymellaceae</taxon>
        <taxon>Macroventuria</taxon>
    </lineage>
</organism>